<dbReference type="Pfam" id="PF14059">
    <property type="entry name" value="DUF4251"/>
    <property type="match status" value="1"/>
</dbReference>
<name>A0A081DFT9_NONUL</name>
<evidence type="ECO:0000313" key="2">
    <source>
        <dbReference type="Proteomes" id="UP000028980"/>
    </source>
</evidence>
<evidence type="ECO:0000313" key="1">
    <source>
        <dbReference type="EMBL" id="GAK77785.1"/>
    </source>
</evidence>
<dbReference type="InterPro" id="IPR025347">
    <property type="entry name" value="DUF4251"/>
</dbReference>
<evidence type="ECO:0008006" key="3">
    <source>
        <dbReference type="Google" id="ProtNLM"/>
    </source>
</evidence>
<protein>
    <recommendedName>
        <fullName evidence="3">DUF4251 domain-containing protein</fullName>
    </recommendedName>
</protein>
<organism evidence="1 2">
    <name type="scientific">Nonlabens ulvanivorans</name>
    <name type="common">Persicivirga ulvanivorans</name>
    <dbReference type="NCBI Taxonomy" id="906888"/>
    <lineage>
        <taxon>Bacteria</taxon>
        <taxon>Pseudomonadati</taxon>
        <taxon>Bacteroidota</taxon>
        <taxon>Flavobacteriia</taxon>
        <taxon>Flavobacteriales</taxon>
        <taxon>Flavobacteriaceae</taxon>
        <taxon>Nonlabens</taxon>
    </lineage>
</organism>
<comment type="caution">
    <text evidence="1">The sequence shown here is derived from an EMBL/GenBank/DDBJ whole genome shotgun (WGS) entry which is preliminary data.</text>
</comment>
<dbReference type="Proteomes" id="UP000028980">
    <property type="component" value="Unassembled WGS sequence"/>
</dbReference>
<dbReference type="EMBL" id="BBLG01000013">
    <property type="protein sequence ID" value="GAK77785.1"/>
    <property type="molecule type" value="Genomic_DNA"/>
</dbReference>
<proteinExistence type="predicted"/>
<dbReference type="PROSITE" id="PS51257">
    <property type="entry name" value="PROKAR_LIPOPROTEIN"/>
    <property type="match status" value="1"/>
</dbReference>
<dbReference type="AlphaFoldDB" id="A0A081DFT9"/>
<sequence>MKHITIAILVVLTLIGCKSNLNSAEIAQQNQQLEQIAVKVKQDDFQIVMNTAYPLATNAVTNVLNGILIPNGDSANRIDLSDRDDYIELGNKSVKGELSYYGERRISSGYGNQDTGIEFNGIPTNYTQFIDYKKGLVRVEYQISNQAESFDITIEIFTNRKANINVSSSHRSNIRYFGVMEQIKELPL</sequence>
<dbReference type="Gene3D" id="2.40.128.410">
    <property type="match status" value="1"/>
</dbReference>
<gene>
    <name evidence="1" type="ORF">JCM19296_3394</name>
</gene>
<reference evidence="1 2" key="1">
    <citation type="journal article" date="2014" name="Genome Announc.">
        <title>Draft Genome Sequences of Marine Flavobacterium Nonlabens Strains NR17, NR24, NR27, NR32, NR33, and Ara13.</title>
        <authorList>
            <person name="Nakanishi M."/>
            <person name="Meirelles P."/>
            <person name="Suzuki R."/>
            <person name="Takatani N."/>
            <person name="Mino S."/>
            <person name="Suda W."/>
            <person name="Oshima K."/>
            <person name="Hattori M."/>
            <person name="Ohkuma M."/>
            <person name="Hosokawa M."/>
            <person name="Miyashita K."/>
            <person name="Thompson F.L."/>
            <person name="Niwa A."/>
            <person name="Sawabe T."/>
            <person name="Sawabe T."/>
        </authorList>
    </citation>
    <scope>NUCLEOTIDE SEQUENCE [LARGE SCALE GENOMIC DNA]</scope>
    <source>
        <strain evidence="2">JCM19296</strain>
    </source>
</reference>
<accession>A0A081DFT9</accession>